<protein>
    <submittedName>
        <fullName evidence="1">Uncharacterized protein</fullName>
    </submittedName>
</protein>
<gene>
    <name evidence="1" type="ORF">LCGC14_2192080</name>
</gene>
<name>A0A0F9GF58_9ZZZZ</name>
<reference evidence="1" key="1">
    <citation type="journal article" date="2015" name="Nature">
        <title>Complex archaea that bridge the gap between prokaryotes and eukaryotes.</title>
        <authorList>
            <person name="Spang A."/>
            <person name="Saw J.H."/>
            <person name="Jorgensen S.L."/>
            <person name="Zaremba-Niedzwiedzka K."/>
            <person name="Martijn J."/>
            <person name="Lind A.E."/>
            <person name="van Eijk R."/>
            <person name="Schleper C."/>
            <person name="Guy L."/>
            <person name="Ettema T.J."/>
        </authorList>
    </citation>
    <scope>NUCLEOTIDE SEQUENCE</scope>
</reference>
<accession>A0A0F9GF58</accession>
<sequence>MRNVLESMSDRERRDLLQGALADLFPHSHDDGLWTWIEEMWPEKMVYRRGEDLFEVTYDIDDEKKVSMGVPVEVTAVRVYRPIESLQRVYSNLIYELGKRNASADKKRINAIIALSKELLSSEPADAEE</sequence>
<feature type="non-terminal residue" evidence="1">
    <location>
        <position position="129"/>
    </location>
</feature>
<organism evidence="1">
    <name type="scientific">marine sediment metagenome</name>
    <dbReference type="NCBI Taxonomy" id="412755"/>
    <lineage>
        <taxon>unclassified sequences</taxon>
        <taxon>metagenomes</taxon>
        <taxon>ecological metagenomes</taxon>
    </lineage>
</organism>
<proteinExistence type="predicted"/>
<evidence type="ECO:0000313" key="1">
    <source>
        <dbReference type="EMBL" id="KKL61757.1"/>
    </source>
</evidence>
<comment type="caution">
    <text evidence="1">The sequence shown here is derived from an EMBL/GenBank/DDBJ whole genome shotgun (WGS) entry which is preliminary data.</text>
</comment>
<dbReference type="AlphaFoldDB" id="A0A0F9GF58"/>
<dbReference type="EMBL" id="LAZR01028717">
    <property type="protein sequence ID" value="KKL61757.1"/>
    <property type="molecule type" value="Genomic_DNA"/>
</dbReference>